<accession>A0A9N9IG53</accession>
<feature type="compositionally biased region" description="Polar residues" evidence="1">
    <location>
        <begin position="52"/>
        <end position="66"/>
    </location>
</feature>
<feature type="region of interest" description="Disordered" evidence="1">
    <location>
        <begin position="1"/>
        <end position="34"/>
    </location>
</feature>
<proteinExistence type="predicted"/>
<dbReference type="EMBL" id="CAJVPV010026902">
    <property type="protein sequence ID" value="CAG8732786.1"/>
    <property type="molecule type" value="Genomic_DNA"/>
</dbReference>
<evidence type="ECO:0000313" key="3">
    <source>
        <dbReference type="Proteomes" id="UP000789342"/>
    </source>
</evidence>
<dbReference type="Proteomes" id="UP000789342">
    <property type="component" value="Unassembled WGS sequence"/>
</dbReference>
<keyword evidence="3" id="KW-1185">Reference proteome</keyword>
<organism evidence="2 3">
    <name type="scientific">Acaulospora morrowiae</name>
    <dbReference type="NCBI Taxonomy" id="94023"/>
    <lineage>
        <taxon>Eukaryota</taxon>
        <taxon>Fungi</taxon>
        <taxon>Fungi incertae sedis</taxon>
        <taxon>Mucoromycota</taxon>
        <taxon>Glomeromycotina</taxon>
        <taxon>Glomeromycetes</taxon>
        <taxon>Diversisporales</taxon>
        <taxon>Acaulosporaceae</taxon>
        <taxon>Acaulospora</taxon>
    </lineage>
</organism>
<reference evidence="2" key="1">
    <citation type="submission" date="2021-06" db="EMBL/GenBank/DDBJ databases">
        <authorList>
            <person name="Kallberg Y."/>
            <person name="Tangrot J."/>
            <person name="Rosling A."/>
        </authorList>
    </citation>
    <scope>NUCLEOTIDE SEQUENCE</scope>
    <source>
        <strain evidence="2">CL551</strain>
    </source>
</reference>
<evidence type="ECO:0000313" key="2">
    <source>
        <dbReference type="EMBL" id="CAG8732786.1"/>
    </source>
</evidence>
<protein>
    <submittedName>
        <fullName evidence="2">14992_t:CDS:1</fullName>
    </submittedName>
</protein>
<dbReference type="AlphaFoldDB" id="A0A9N9IG53"/>
<sequence length="232" mass="25717">NADKYKCGNTEGVKANNKKGTKNNDIVETKGEPKVDLQDNEDEVVMVPTGDIITTSSDDLGDPSNQKNKRKTRGRHPDYENRVVMVSNSDIMTVNCDDSGGPSKKTNCELASNNHVKNSKGETKNNNLVKIRGLRTDFQFNKNEVMRVLTTNTMIVSCDDSGESCRRENQELVIGDKRYCDTNGLTDRKPDASEGGLGCHKDEKMIIDDPSDKGKTENEMKGETVIINARKL</sequence>
<gene>
    <name evidence="2" type="ORF">AMORRO_LOCUS14152</name>
</gene>
<feature type="non-terminal residue" evidence="2">
    <location>
        <position position="232"/>
    </location>
</feature>
<feature type="region of interest" description="Disordered" evidence="1">
    <location>
        <begin position="52"/>
        <end position="75"/>
    </location>
</feature>
<evidence type="ECO:0000256" key="1">
    <source>
        <dbReference type="SAM" id="MobiDB-lite"/>
    </source>
</evidence>
<name>A0A9N9IG53_9GLOM</name>
<comment type="caution">
    <text evidence="2">The sequence shown here is derived from an EMBL/GenBank/DDBJ whole genome shotgun (WGS) entry which is preliminary data.</text>
</comment>
<feature type="compositionally biased region" description="Basic and acidic residues" evidence="1">
    <location>
        <begin position="25"/>
        <end position="34"/>
    </location>
</feature>